<keyword evidence="1" id="KW-0472">Membrane</keyword>
<protein>
    <submittedName>
        <fullName evidence="2 4">Uncharacterized protein</fullName>
    </submittedName>
</protein>
<keyword evidence="1" id="KW-0812">Transmembrane</keyword>
<evidence type="ECO:0000256" key="1">
    <source>
        <dbReference type="SAM" id="Phobius"/>
    </source>
</evidence>
<reference evidence="2 4" key="1">
    <citation type="journal article" date="2020" name="Stud. Mycol.">
        <title>101 Dothideomycetes genomes: a test case for predicting lifestyles and emergence of pathogens.</title>
        <authorList>
            <person name="Haridas S."/>
            <person name="Albert R."/>
            <person name="Binder M."/>
            <person name="Bloem J."/>
            <person name="Labutti K."/>
            <person name="Salamov A."/>
            <person name="Andreopoulos B."/>
            <person name="Baker S."/>
            <person name="Barry K."/>
            <person name="Bills G."/>
            <person name="Bluhm B."/>
            <person name="Cannon C."/>
            <person name="Castanera R."/>
            <person name="Culley D."/>
            <person name="Daum C."/>
            <person name="Ezra D."/>
            <person name="Gonzalez J."/>
            <person name="Henrissat B."/>
            <person name="Kuo A."/>
            <person name="Liang C."/>
            <person name="Lipzen A."/>
            <person name="Lutzoni F."/>
            <person name="Magnuson J."/>
            <person name="Mondo S."/>
            <person name="Nolan M."/>
            <person name="Ohm R."/>
            <person name="Pangilinan J."/>
            <person name="Park H.-J."/>
            <person name="Ramirez L."/>
            <person name="Alfaro M."/>
            <person name="Sun H."/>
            <person name="Tritt A."/>
            <person name="Yoshinaga Y."/>
            <person name="Zwiers L.-H."/>
            <person name="Turgeon B."/>
            <person name="Goodwin S."/>
            <person name="Spatafora J."/>
            <person name="Crous P."/>
            <person name="Grigoriev I."/>
        </authorList>
    </citation>
    <scope>NUCLEOTIDE SEQUENCE</scope>
    <source>
        <strain evidence="2 4">CBS 304.34</strain>
    </source>
</reference>
<gene>
    <name evidence="2 4" type="ORF">BDZ99DRAFT_80013</name>
</gene>
<dbReference type="RefSeq" id="XP_033574403.1">
    <property type="nucleotide sequence ID" value="XM_033728907.1"/>
</dbReference>
<evidence type="ECO:0000313" key="3">
    <source>
        <dbReference type="Proteomes" id="UP000504636"/>
    </source>
</evidence>
<proteinExistence type="predicted"/>
<name>A0A6A6YFR7_9PEZI</name>
<dbReference type="GeneID" id="54469800"/>
<accession>A0A6A6YFR7</accession>
<keyword evidence="3" id="KW-1185">Reference proteome</keyword>
<dbReference type="EMBL" id="MU003705">
    <property type="protein sequence ID" value="KAF2807439.1"/>
    <property type="molecule type" value="Genomic_DNA"/>
</dbReference>
<evidence type="ECO:0000313" key="4">
    <source>
        <dbReference type="RefSeq" id="XP_033574403.1"/>
    </source>
</evidence>
<dbReference type="Proteomes" id="UP000504636">
    <property type="component" value="Unplaced"/>
</dbReference>
<dbReference type="AlphaFoldDB" id="A0A6A6YFR7"/>
<reference evidence="4" key="2">
    <citation type="submission" date="2020-04" db="EMBL/GenBank/DDBJ databases">
        <authorList>
            <consortium name="NCBI Genome Project"/>
        </authorList>
    </citation>
    <scope>NUCLEOTIDE SEQUENCE</scope>
    <source>
        <strain evidence="4">CBS 304.34</strain>
    </source>
</reference>
<feature type="transmembrane region" description="Helical" evidence="1">
    <location>
        <begin position="47"/>
        <end position="69"/>
    </location>
</feature>
<dbReference type="PROSITE" id="PS51257">
    <property type="entry name" value="PROKAR_LIPOPROTEIN"/>
    <property type="match status" value="1"/>
</dbReference>
<reference evidence="4" key="3">
    <citation type="submission" date="2025-04" db="UniProtKB">
        <authorList>
            <consortium name="RefSeq"/>
        </authorList>
    </citation>
    <scope>IDENTIFICATION</scope>
    <source>
        <strain evidence="4">CBS 304.34</strain>
    </source>
</reference>
<keyword evidence="1" id="KW-1133">Transmembrane helix</keyword>
<evidence type="ECO:0000313" key="2">
    <source>
        <dbReference type="EMBL" id="KAF2807439.1"/>
    </source>
</evidence>
<sequence length="141" mass="15164">MEVRTPATRLCAKTSPFSPSAFACAAKLESRLAAKVRTSSERARMRISAFLLLMWSSESVACVPPMSIVKQSRKVMRKADLVGCFVVELPVNCTGPVLVGFELVGFDVGAVLLLDETLIGQSLLEEVSLTVVPSFVPSLCT</sequence>
<organism evidence="2">
    <name type="scientific">Mytilinidion resinicola</name>
    <dbReference type="NCBI Taxonomy" id="574789"/>
    <lineage>
        <taxon>Eukaryota</taxon>
        <taxon>Fungi</taxon>
        <taxon>Dikarya</taxon>
        <taxon>Ascomycota</taxon>
        <taxon>Pezizomycotina</taxon>
        <taxon>Dothideomycetes</taxon>
        <taxon>Pleosporomycetidae</taxon>
        <taxon>Mytilinidiales</taxon>
        <taxon>Mytilinidiaceae</taxon>
        <taxon>Mytilinidion</taxon>
    </lineage>
</organism>